<evidence type="ECO:0000313" key="12">
    <source>
        <dbReference type="Proteomes" id="UP001465755"/>
    </source>
</evidence>
<dbReference type="EMBL" id="JALJOQ010000265">
    <property type="protein sequence ID" value="KAK9786691.1"/>
    <property type="molecule type" value="Genomic_DNA"/>
</dbReference>
<keyword evidence="8" id="KW-0472">Membrane</keyword>
<dbReference type="Pfam" id="PF12799">
    <property type="entry name" value="LRR_4"/>
    <property type="match status" value="1"/>
</dbReference>
<accession>A0AAW1NMF0</accession>
<name>A0AAW1NMF0_9CHLO</name>
<keyword evidence="3" id="KW-0433">Leucine-rich repeat</keyword>
<keyword evidence="6" id="KW-0677">Repeat</keyword>
<evidence type="ECO:0000256" key="7">
    <source>
        <dbReference type="ARBA" id="ARBA00022989"/>
    </source>
</evidence>
<sequence length="139" mass="14833">MPALQTLDLAGNKLTGTLPASWSNLSMLTTLVIGSCSFTGPLPEEWTSAPGLARLTTLDARYNQLSSLPGGKWDGLPLLGTLNLNDNNFSSSLPEGTLPAVWAQQMPFLSDVEANFNYHLTGAEECHLPDLFSPIAISS</sequence>
<evidence type="ECO:0000313" key="11">
    <source>
        <dbReference type="EMBL" id="KAK9786691.1"/>
    </source>
</evidence>
<dbReference type="Proteomes" id="UP001465755">
    <property type="component" value="Unassembled WGS sequence"/>
</dbReference>
<evidence type="ECO:0000256" key="10">
    <source>
        <dbReference type="ARBA" id="ARBA00023180"/>
    </source>
</evidence>
<dbReference type="GO" id="GO:0016020">
    <property type="term" value="C:membrane"/>
    <property type="evidence" value="ECO:0007669"/>
    <property type="project" value="UniProtKB-SubCell"/>
</dbReference>
<keyword evidence="7" id="KW-1133">Transmembrane helix</keyword>
<dbReference type="SUPFAM" id="SSF52058">
    <property type="entry name" value="L domain-like"/>
    <property type="match status" value="1"/>
</dbReference>
<organism evidence="11 12">
    <name type="scientific">Symbiochloris irregularis</name>
    <dbReference type="NCBI Taxonomy" id="706552"/>
    <lineage>
        <taxon>Eukaryota</taxon>
        <taxon>Viridiplantae</taxon>
        <taxon>Chlorophyta</taxon>
        <taxon>core chlorophytes</taxon>
        <taxon>Trebouxiophyceae</taxon>
        <taxon>Trebouxiales</taxon>
        <taxon>Trebouxiaceae</taxon>
        <taxon>Symbiochloris</taxon>
    </lineage>
</organism>
<evidence type="ECO:0000256" key="9">
    <source>
        <dbReference type="ARBA" id="ARBA00023170"/>
    </source>
</evidence>
<evidence type="ECO:0000256" key="2">
    <source>
        <dbReference type="ARBA" id="ARBA00004430"/>
    </source>
</evidence>
<dbReference type="InterPro" id="IPR025875">
    <property type="entry name" value="Leu-rich_rpt_4"/>
</dbReference>
<evidence type="ECO:0000256" key="4">
    <source>
        <dbReference type="ARBA" id="ARBA00022692"/>
    </source>
</evidence>
<dbReference type="InterPro" id="IPR003591">
    <property type="entry name" value="Leu-rich_rpt_typical-subtyp"/>
</dbReference>
<evidence type="ECO:0000256" key="8">
    <source>
        <dbReference type="ARBA" id="ARBA00023136"/>
    </source>
</evidence>
<evidence type="ECO:0000256" key="6">
    <source>
        <dbReference type="ARBA" id="ARBA00022737"/>
    </source>
</evidence>
<dbReference type="PANTHER" id="PTHR27000">
    <property type="entry name" value="LEUCINE-RICH REPEAT RECEPTOR-LIKE PROTEIN KINASE FAMILY PROTEIN-RELATED"/>
    <property type="match status" value="1"/>
</dbReference>
<proteinExistence type="predicted"/>
<keyword evidence="4" id="KW-0812">Transmembrane</keyword>
<evidence type="ECO:0000256" key="5">
    <source>
        <dbReference type="ARBA" id="ARBA00022729"/>
    </source>
</evidence>
<dbReference type="AlphaFoldDB" id="A0AAW1NMF0"/>
<comment type="subcellular location">
    <subcellularLocation>
        <location evidence="2">Cytoplasm</location>
        <location evidence="2">Cytoskeleton</location>
        <location evidence="2">Cilium axoneme</location>
    </subcellularLocation>
    <subcellularLocation>
        <location evidence="1">Membrane</location>
        <topology evidence="1">Single-pass membrane protein</topology>
    </subcellularLocation>
</comment>
<keyword evidence="9" id="KW-0675">Receptor</keyword>
<protein>
    <submittedName>
        <fullName evidence="11">Uncharacterized protein</fullName>
    </submittedName>
</protein>
<evidence type="ECO:0000256" key="1">
    <source>
        <dbReference type="ARBA" id="ARBA00004167"/>
    </source>
</evidence>
<gene>
    <name evidence="11" type="ORF">WJX73_001504</name>
</gene>
<dbReference type="PANTHER" id="PTHR27000:SF642">
    <property type="entry name" value="INACTIVE LEUCINE-RICH REPEAT RECEPTOR KINASE XIAO-RELATED"/>
    <property type="match status" value="1"/>
</dbReference>
<evidence type="ECO:0000256" key="3">
    <source>
        <dbReference type="ARBA" id="ARBA00022614"/>
    </source>
</evidence>
<dbReference type="Gene3D" id="3.80.10.10">
    <property type="entry name" value="Ribonuclease Inhibitor"/>
    <property type="match status" value="1"/>
</dbReference>
<dbReference type="Pfam" id="PF00560">
    <property type="entry name" value="LRR_1"/>
    <property type="match status" value="2"/>
</dbReference>
<dbReference type="GO" id="GO:0005930">
    <property type="term" value="C:axoneme"/>
    <property type="evidence" value="ECO:0007669"/>
    <property type="project" value="UniProtKB-SubCell"/>
</dbReference>
<dbReference type="InterPro" id="IPR032675">
    <property type="entry name" value="LRR_dom_sf"/>
</dbReference>
<keyword evidence="12" id="KW-1185">Reference proteome</keyword>
<dbReference type="InterPro" id="IPR001611">
    <property type="entry name" value="Leu-rich_rpt"/>
</dbReference>
<keyword evidence="5" id="KW-0732">Signal</keyword>
<dbReference type="SMART" id="SM00369">
    <property type="entry name" value="LRR_TYP"/>
    <property type="match status" value="3"/>
</dbReference>
<comment type="caution">
    <text evidence="11">The sequence shown here is derived from an EMBL/GenBank/DDBJ whole genome shotgun (WGS) entry which is preliminary data.</text>
</comment>
<keyword evidence="10" id="KW-0325">Glycoprotein</keyword>
<reference evidence="11 12" key="1">
    <citation type="journal article" date="2024" name="Nat. Commun.">
        <title>Phylogenomics reveals the evolutionary origins of lichenization in chlorophyte algae.</title>
        <authorList>
            <person name="Puginier C."/>
            <person name="Libourel C."/>
            <person name="Otte J."/>
            <person name="Skaloud P."/>
            <person name="Haon M."/>
            <person name="Grisel S."/>
            <person name="Petersen M."/>
            <person name="Berrin J.G."/>
            <person name="Delaux P.M."/>
            <person name="Dal Grande F."/>
            <person name="Keller J."/>
        </authorList>
    </citation>
    <scope>NUCLEOTIDE SEQUENCE [LARGE SCALE GENOMIC DNA]</scope>
    <source>
        <strain evidence="11 12">SAG 2036</strain>
    </source>
</reference>